<name>A0AAE1B8T2_9GAST</name>
<organism evidence="1 2">
    <name type="scientific">Elysia crispata</name>
    <name type="common">lettuce slug</name>
    <dbReference type="NCBI Taxonomy" id="231223"/>
    <lineage>
        <taxon>Eukaryota</taxon>
        <taxon>Metazoa</taxon>
        <taxon>Spiralia</taxon>
        <taxon>Lophotrochozoa</taxon>
        <taxon>Mollusca</taxon>
        <taxon>Gastropoda</taxon>
        <taxon>Heterobranchia</taxon>
        <taxon>Euthyneura</taxon>
        <taxon>Panpulmonata</taxon>
        <taxon>Sacoglossa</taxon>
        <taxon>Placobranchoidea</taxon>
        <taxon>Plakobranchidae</taxon>
        <taxon>Elysia</taxon>
    </lineage>
</organism>
<keyword evidence="2" id="KW-1185">Reference proteome</keyword>
<dbReference type="Proteomes" id="UP001283361">
    <property type="component" value="Unassembled WGS sequence"/>
</dbReference>
<comment type="caution">
    <text evidence="1">The sequence shown here is derived from an EMBL/GenBank/DDBJ whole genome shotgun (WGS) entry which is preliminary data.</text>
</comment>
<evidence type="ECO:0000313" key="1">
    <source>
        <dbReference type="EMBL" id="KAK3801680.1"/>
    </source>
</evidence>
<accession>A0AAE1B8T2</accession>
<protein>
    <submittedName>
        <fullName evidence="1">Uncharacterized protein</fullName>
    </submittedName>
</protein>
<dbReference type="EMBL" id="JAWDGP010000286">
    <property type="protein sequence ID" value="KAK3801680.1"/>
    <property type="molecule type" value="Genomic_DNA"/>
</dbReference>
<reference evidence="1" key="1">
    <citation type="journal article" date="2023" name="G3 (Bethesda)">
        <title>A reference genome for the long-term kleptoplast-retaining sea slug Elysia crispata morphotype clarki.</title>
        <authorList>
            <person name="Eastman K.E."/>
            <person name="Pendleton A.L."/>
            <person name="Shaikh M.A."/>
            <person name="Suttiyut T."/>
            <person name="Ogas R."/>
            <person name="Tomko P."/>
            <person name="Gavelis G."/>
            <person name="Widhalm J.R."/>
            <person name="Wisecaver J.H."/>
        </authorList>
    </citation>
    <scope>NUCLEOTIDE SEQUENCE</scope>
    <source>
        <strain evidence="1">ECLA1</strain>
    </source>
</reference>
<gene>
    <name evidence="1" type="ORF">RRG08_033866</name>
</gene>
<proteinExistence type="predicted"/>
<evidence type="ECO:0000313" key="2">
    <source>
        <dbReference type="Proteomes" id="UP001283361"/>
    </source>
</evidence>
<sequence length="182" mass="19803">MISVALEFASLDSKSGGLGASQFSVLFLILKSSALHSDKGPQPRAMAVRCPCRVSCLAGILVSKLYFHRFCPIVYSWPVPRQNADDVLVRGGPKRIPEYLFSAPRVRKTVKFQTFCGSYTTPNIGETCRENLLSRSWTIPAAAMSFKPTSATGSVRLADCSGLGTFPQATLTWRLCLCCDAS</sequence>
<dbReference type="AlphaFoldDB" id="A0AAE1B8T2"/>